<sequence>MKAEQKKDDKNDRKYVIVEFISQLFLEIQQFFQNNQQVSMRRRFGAIHSDTTEEYIQQAQSAWNKDLFYYEGTSKKSAQNYVNFDFDERETNNTEIEEEVQMEAQNVKIILMDAENDSQTVFDYCGQEFHQQKKDFDYVSKIEVNKNKQITYHFWINNIHSTKFTDIVDVYVKNCDVVIYMYNKSVEEHYQEFVEKISKINNKSFVIYKVNNSLNRTQSFKSLNEKNQENVIAVKSLQEAITKTINQYI</sequence>
<keyword evidence="2" id="KW-1185">Reference proteome</keyword>
<dbReference type="EMBL" id="CAJJDP010000110">
    <property type="protein sequence ID" value="CAD8195971.1"/>
    <property type="molecule type" value="Genomic_DNA"/>
</dbReference>
<dbReference type="Proteomes" id="UP000683925">
    <property type="component" value="Unassembled WGS sequence"/>
</dbReference>
<evidence type="ECO:0000313" key="1">
    <source>
        <dbReference type="EMBL" id="CAD8195971.1"/>
    </source>
</evidence>
<comment type="caution">
    <text evidence="1">The sequence shown here is derived from an EMBL/GenBank/DDBJ whole genome shotgun (WGS) entry which is preliminary data.</text>
</comment>
<dbReference type="AlphaFoldDB" id="A0A8S1X4H9"/>
<gene>
    <name evidence="1" type="ORF">POCTA_138.1.T1100141</name>
</gene>
<reference evidence="1" key="1">
    <citation type="submission" date="2021-01" db="EMBL/GenBank/DDBJ databases">
        <authorList>
            <consortium name="Genoscope - CEA"/>
            <person name="William W."/>
        </authorList>
    </citation>
    <scope>NUCLEOTIDE SEQUENCE</scope>
</reference>
<dbReference type="OMA" id="HFWINNI"/>
<accession>A0A8S1X4H9</accession>
<organism evidence="1 2">
    <name type="scientific">Paramecium octaurelia</name>
    <dbReference type="NCBI Taxonomy" id="43137"/>
    <lineage>
        <taxon>Eukaryota</taxon>
        <taxon>Sar</taxon>
        <taxon>Alveolata</taxon>
        <taxon>Ciliophora</taxon>
        <taxon>Intramacronucleata</taxon>
        <taxon>Oligohymenophorea</taxon>
        <taxon>Peniculida</taxon>
        <taxon>Parameciidae</taxon>
        <taxon>Paramecium</taxon>
    </lineage>
</organism>
<proteinExistence type="predicted"/>
<evidence type="ECO:0000313" key="2">
    <source>
        <dbReference type="Proteomes" id="UP000683925"/>
    </source>
</evidence>
<name>A0A8S1X4H9_PAROT</name>
<dbReference type="OrthoDB" id="299133at2759"/>
<protein>
    <submittedName>
        <fullName evidence="1">Uncharacterized protein</fullName>
    </submittedName>
</protein>